<dbReference type="Gene3D" id="3.40.50.720">
    <property type="entry name" value="NAD(P)-binding Rossmann-like Domain"/>
    <property type="match status" value="1"/>
</dbReference>
<evidence type="ECO:0000313" key="1">
    <source>
        <dbReference type="EMBL" id="MBP2436303.1"/>
    </source>
</evidence>
<sequence length="54" mass="5562">MRSSTPAVIDLTQLIARGHVSPVITGTYGLDDAQRAIASLGRGRGAGKVVVTID</sequence>
<dbReference type="RefSeq" id="WP_165136727.1">
    <property type="nucleotide sequence ID" value="NZ_CP049253.1"/>
</dbReference>
<accession>A0ABS4ZG92</accession>
<dbReference type="Gene3D" id="3.90.180.10">
    <property type="entry name" value="Medium-chain alcohol dehydrogenases, catalytic domain"/>
    <property type="match status" value="1"/>
</dbReference>
<organism evidence="1 2">
    <name type="scientific">Microbacterium amylolyticum</name>
    <dbReference type="NCBI Taxonomy" id="936337"/>
    <lineage>
        <taxon>Bacteria</taxon>
        <taxon>Bacillati</taxon>
        <taxon>Actinomycetota</taxon>
        <taxon>Actinomycetes</taxon>
        <taxon>Micrococcales</taxon>
        <taxon>Microbacteriaceae</taxon>
        <taxon>Microbacterium</taxon>
    </lineage>
</organism>
<keyword evidence="2" id="KW-1185">Reference proteome</keyword>
<comment type="caution">
    <text evidence="1">The sequence shown here is derived from an EMBL/GenBank/DDBJ whole genome shotgun (WGS) entry which is preliminary data.</text>
</comment>
<gene>
    <name evidence="1" type="ORF">JOF34_000889</name>
</gene>
<dbReference type="EMBL" id="JAGIOL010000001">
    <property type="protein sequence ID" value="MBP2436303.1"/>
    <property type="molecule type" value="Genomic_DNA"/>
</dbReference>
<dbReference type="Pfam" id="PF13602">
    <property type="entry name" value="ADH_zinc_N_2"/>
    <property type="match status" value="1"/>
</dbReference>
<dbReference type="Proteomes" id="UP001519362">
    <property type="component" value="Unassembled WGS sequence"/>
</dbReference>
<name>A0ABS4ZG92_9MICO</name>
<evidence type="ECO:0000313" key="2">
    <source>
        <dbReference type="Proteomes" id="UP001519362"/>
    </source>
</evidence>
<proteinExistence type="predicted"/>
<protein>
    <submittedName>
        <fullName evidence="1">NADPH:quinone reductase-like Zn-dependent oxidoreductase</fullName>
    </submittedName>
</protein>
<reference evidence="1 2" key="1">
    <citation type="submission" date="2021-03" db="EMBL/GenBank/DDBJ databases">
        <title>Sequencing the genomes of 1000 actinobacteria strains.</title>
        <authorList>
            <person name="Klenk H.-P."/>
        </authorList>
    </citation>
    <scope>NUCLEOTIDE SEQUENCE [LARGE SCALE GENOMIC DNA]</scope>
    <source>
        <strain evidence="1 2">DSM 24221</strain>
    </source>
</reference>